<dbReference type="AlphaFoldDB" id="A0A6P5SRS1"/>
<dbReference type="SUPFAM" id="SSF53098">
    <property type="entry name" value="Ribonuclease H-like"/>
    <property type="match status" value="1"/>
</dbReference>
<dbReference type="SMART" id="SM00597">
    <property type="entry name" value="ZnF_TTF"/>
    <property type="match status" value="1"/>
</dbReference>
<protein>
    <submittedName>
        <fullName evidence="3">Zinc finger MYM-type protein 1-like</fullName>
    </submittedName>
</protein>
<gene>
    <name evidence="3" type="primary">LOC110761360</name>
</gene>
<dbReference type="Pfam" id="PF14291">
    <property type="entry name" value="DUF4371"/>
    <property type="match status" value="1"/>
</dbReference>
<keyword evidence="2" id="KW-1185">Reference proteome</keyword>
<accession>A0A6P5SRS1</accession>
<feature type="domain" description="TTF-type" evidence="1">
    <location>
        <begin position="93"/>
        <end position="178"/>
    </location>
</feature>
<sequence>MLPMKSLGYDKCRNKRKIKHVDDLGDHVENDDVSNLVNEQPPQSIPLDIYDPSNWENLNTKLRDLLVEKGPRRDLFGEKGPKDKSSRCFSSTFYTRYLPNGEKRDREWLVYSKDVDKVFCFCCKLFKRLSLKCQLANEGYGDWEQLSLLLKEHETSIEHIFHMITWKDVRLTLEKNETVDKIVPDKINQEKQHWRNVLPRIISVVKFLVKHKFTFFGTNDRIYQNYRGNFFTQIEMIAVWDQVMQMHIGRVQNNEIRCHYLGRNIQELIILLASEIKSAIIKKIKEAKYFSVILDCTLDSNDEKQISLLLRSVDVSTSPIKIEEYFLGFLNVCSGQGLFEELRSVLKSLDLNLDDVRGQGYDHGSNVRGRDQGVQNKLLDINRRAWYMPCGCHSLNLTLCDIVDSCSEAKSFFGVIQNIYTLFSHCSKCWKILEDNVKGLTLEQLTISHYESEIESVRAIRFHALEVREALLQLAETVSDLKVRCQALSLATYGFDFEFLLRMIIWFDILSVVDSVSKYLESKDMLIDVAIDEVKRLINFFEEYKETGFTQAMTVAKGIATEMEIDYVFNETCKTRRKNHAENVNESSPESVEESFRIHYFLHIVDQVIGLLKRMFEQFQAYEDVFGFLFSSEKLNSLDDNNLKSCCGHLEFSLKHGKSCDVDGNDLFEELKFLQGNLPKEKMTALEILNFIKELGLPNACIAYRILLTFPVTLASAESSFSKLKLLKSYLQSPISQEKLDGRDLISVENDLLENIDYEKFINDVATKIAIRNASH</sequence>
<dbReference type="InterPro" id="IPR008906">
    <property type="entry name" value="HATC_C_dom"/>
</dbReference>
<dbReference type="RefSeq" id="XP_021819515.1">
    <property type="nucleotide sequence ID" value="XM_021963823.1"/>
</dbReference>
<organism evidence="2 3">
    <name type="scientific">Prunus avium</name>
    <name type="common">Cherry</name>
    <name type="synonym">Cerasus avium</name>
    <dbReference type="NCBI Taxonomy" id="42229"/>
    <lineage>
        <taxon>Eukaryota</taxon>
        <taxon>Viridiplantae</taxon>
        <taxon>Streptophyta</taxon>
        <taxon>Embryophyta</taxon>
        <taxon>Tracheophyta</taxon>
        <taxon>Spermatophyta</taxon>
        <taxon>Magnoliopsida</taxon>
        <taxon>eudicotyledons</taxon>
        <taxon>Gunneridae</taxon>
        <taxon>Pentapetalae</taxon>
        <taxon>rosids</taxon>
        <taxon>fabids</taxon>
        <taxon>Rosales</taxon>
        <taxon>Rosaceae</taxon>
        <taxon>Amygdaloideae</taxon>
        <taxon>Amygdaleae</taxon>
        <taxon>Prunus</taxon>
    </lineage>
</organism>
<dbReference type="Pfam" id="PF05699">
    <property type="entry name" value="Dimer_Tnp_hAT"/>
    <property type="match status" value="1"/>
</dbReference>
<dbReference type="InterPro" id="IPR012337">
    <property type="entry name" value="RNaseH-like_sf"/>
</dbReference>
<evidence type="ECO:0000313" key="3">
    <source>
        <dbReference type="RefSeq" id="XP_021819515.1"/>
    </source>
</evidence>
<evidence type="ECO:0000259" key="1">
    <source>
        <dbReference type="SMART" id="SM00597"/>
    </source>
</evidence>
<dbReference type="KEGG" id="pavi:110761360"/>
<name>A0A6P5SRS1_PRUAV</name>
<proteinExistence type="predicted"/>
<dbReference type="GeneID" id="110761360"/>
<dbReference type="InterPro" id="IPR025398">
    <property type="entry name" value="DUF4371"/>
</dbReference>
<reference evidence="3" key="1">
    <citation type="submission" date="2025-08" db="UniProtKB">
        <authorList>
            <consortium name="RefSeq"/>
        </authorList>
    </citation>
    <scope>IDENTIFICATION</scope>
</reference>
<dbReference type="Proteomes" id="UP000515124">
    <property type="component" value="Unplaced"/>
</dbReference>
<dbReference type="InterPro" id="IPR006580">
    <property type="entry name" value="Znf_TTF"/>
</dbReference>
<dbReference type="PANTHER" id="PTHR45749:SF35">
    <property type="entry name" value="AC-LIKE TRANSPOSASE-RELATED"/>
    <property type="match status" value="1"/>
</dbReference>
<evidence type="ECO:0000313" key="2">
    <source>
        <dbReference type="Proteomes" id="UP000515124"/>
    </source>
</evidence>
<dbReference type="PANTHER" id="PTHR45749">
    <property type="match status" value="1"/>
</dbReference>
<dbReference type="GO" id="GO:0046983">
    <property type="term" value="F:protein dimerization activity"/>
    <property type="evidence" value="ECO:0007669"/>
    <property type="project" value="InterPro"/>
</dbReference>